<dbReference type="Proteomes" id="UP000198981">
    <property type="component" value="Unassembled WGS sequence"/>
</dbReference>
<organism evidence="2 3">
    <name type="scientific">Klenkia marina</name>
    <dbReference type="NCBI Taxonomy" id="1960309"/>
    <lineage>
        <taxon>Bacteria</taxon>
        <taxon>Bacillati</taxon>
        <taxon>Actinomycetota</taxon>
        <taxon>Actinomycetes</taxon>
        <taxon>Geodermatophilales</taxon>
        <taxon>Geodermatophilaceae</taxon>
        <taxon>Klenkia</taxon>
    </lineage>
</organism>
<accession>A0A1G4YDZ8</accession>
<keyword evidence="3" id="KW-1185">Reference proteome</keyword>
<reference evidence="3" key="1">
    <citation type="submission" date="2016-10" db="EMBL/GenBank/DDBJ databases">
        <authorList>
            <person name="Varghese N."/>
            <person name="Submissions S."/>
        </authorList>
    </citation>
    <scope>NUCLEOTIDE SEQUENCE [LARGE SCALE GENOMIC DNA]</scope>
    <source>
        <strain evidence="3">DSM 45722</strain>
    </source>
</reference>
<evidence type="ECO:0000313" key="2">
    <source>
        <dbReference type="EMBL" id="SCX51767.1"/>
    </source>
</evidence>
<dbReference type="Pfam" id="PF05050">
    <property type="entry name" value="Methyltransf_21"/>
    <property type="match status" value="1"/>
</dbReference>
<dbReference type="GO" id="GO:0032259">
    <property type="term" value="P:methylation"/>
    <property type="evidence" value="ECO:0007669"/>
    <property type="project" value="UniProtKB-KW"/>
</dbReference>
<dbReference type="Gene3D" id="3.40.50.150">
    <property type="entry name" value="Vaccinia Virus protein VP39"/>
    <property type="match status" value="1"/>
</dbReference>
<evidence type="ECO:0000259" key="1">
    <source>
        <dbReference type="Pfam" id="PF05050"/>
    </source>
</evidence>
<dbReference type="STRING" id="1960309.SAMN03159343_2627"/>
<sequence length="329" mass="36605">MVAAVSEELLVSHAQNAEDVVLWRALGSVQNGRYVEVGANHPAVDSISKAFYDRGWAGVAVEPVPAFAQAYREARPRDVVVEAAVTDAAEQEVVLHVFEGTGLSTVREDISAGHEASGIEATEVRVPARRLDDVLVEHVPAGEEIHFLMVDVEGAEHDVLRSIDLSVHRPWVLVVEATAPRSRDRTHHEWEHIVLGNGYVHAMFDGLSQWYVAQEHVDLLPELDHPACPLDSWVPIRTFVAERRVESLDAELGGVRLENAELTRQVVSWRGRVLEQWAKAARTATSARGSSDNGHLRQELDALQRTLSWRITAPLRSVRSAQLRRSRRP</sequence>
<gene>
    <name evidence="2" type="ORF">SAMN03159343_2627</name>
</gene>
<keyword evidence="2" id="KW-0489">Methyltransferase</keyword>
<keyword evidence="2" id="KW-0808">Transferase</keyword>
<dbReference type="AlphaFoldDB" id="A0A1G4YDZ8"/>
<feature type="domain" description="Methyltransferase FkbM" evidence="1">
    <location>
        <begin position="36"/>
        <end position="199"/>
    </location>
</feature>
<protein>
    <submittedName>
        <fullName evidence="2">Methyltransferase, FkbM family</fullName>
    </submittedName>
</protein>
<evidence type="ECO:0000313" key="3">
    <source>
        <dbReference type="Proteomes" id="UP000198981"/>
    </source>
</evidence>
<dbReference type="GO" id="GO:0008168">
    <property type="term" value="F:methyltransferase activity"/>
    <property type="evidence" value="ECO:0007669"/>
    <property type="project" value="UniProtKB-KW"/>
</dbReference>
<proteinExistence type="predicted"/>
<dbReference type="EMBL" id="FMUH01000004">
    <property type="protein sequence ID" value="SCX51767.1"/>
    <property type="molecule type" value="Genomic_DNA"/>
</dbReference>
<dbReference type="SUPFAM" id="SSF53335">
    <property type="entry name" value="S-adenosyl-L-methionine-dependent methyltransferases"/>
    <property type="match status" value="1"/>
</dbReference>
<dbReference type="NCBIfam" id="TIGR01444">
    <property type="entry name" value="fkbM_fam"/>
    <property type="match status" value="1"/>
</dbReference>
<dbReference type="InterPro" id="IPR006342">
    <property type="entry name" value="FkbM_mtfrase"/>
</dbReference>
<dbReference type="InterPro" id="IPR029063">
    <property type="entry name" value="SAM-dependent_MTases_sf"/>
</dbReference>
<dbReference type="OrthoDB" id="9810122at2"/>
<name>A0A1G4YDZ8_9ACTN</name>